<organism evidence="7 8">
    <name type="scientific">Physcomitrium patens</name>
    <name type="common">Spreading-leaved earth moss</name>
    <name type="synonym">Physcomitrella patens</name>
    <dbReference type="NCBI Taxonomy" id="3218"/>
    <lineage>
        <taxon>Eukaryota</taxon>
        <taxon>Viridiplantae</taxon>
        <taxon>Streptophyta</taxon>
        <taxon>Embryophyta</taxon>
        <taxon>Bryophyta</taxon>
        <taxon>Bryophytina</taxon>
        <taxon>Bryopsida</taxon>
        <taxon>Funariidae</taxon>
        <taxon>Funariales</taxon>
        <taxon>Funariaceae</taxon>
        <taxon>Physcomitrium</taxon>
    </lineage>
</organism>
<dbReference type="InterPro" id="IPR003340">
    <property type="entry name" value="B3_DNA-bd"/>
</dbReference>
<evidence type="ECO:0000313" key="8">
    <source>
        <dbReference type="Proteomes" id="UP000006727"/>
    </source>
</evidence>
<dbReference type="SMART" id="SM01019">
    <property type="entry name" value="B3"/>
    <property type="match status" value="2"/>
</dbReference>
<dbReference type="Gene3D" id="2.40.330.10">
    <property type="entry name" value="DNA-binding pseudobarrel domain"/>
    <property type="match status" value="2"/>
</dbReference>
<protein>
    <recommendedName>
        <fullName evidence="6">TF-B3 domain-containing protein</fullName>
    </recommendedName>
</protein>
<feature type="domain" description="TF-B3" evidence="6">
    <location>
        <begin position="37"/>
        <end position="131"/>
    </location>
</feature>
<dbReference type="PANTHER" id="PTHR31391:SF157">
    <property type="entry name" value="B3 DOMAIN-CONTAINING PROTEIN REM16"/>
    <property type="match status" value="1"/>
</dbReference>
<dbReference type="RefSeq" id="XP_024401454.1">
    <property type="nucleotide sequence ID" value="XM_024545686.2"/>
</dbReference>
<dbReference type="Gramene" id="Pp3c17_12880V3.7">
    <property type="protein sequence ID" value="Pp3c17_12880V3.7"/>
    <property type="gene ID" value="Pp3c17_12880"/>
</dbReference>
<feature type="region of interest" description="Disordered" evidence="5">
    <location>
        <begin position="655"/>
        <end position="679"/>
    </location>
</feature>
<dbReference type="OrthoDB" id="1666376at2759"/>
<keyword evidence="8" id="KW-1185">Reference proteome</keyword>
<dbReference type="RefSeq" id="XP_073396583.1">
    <property type="nucleotide sequence ID" value="XM_073540482.1"/>
</dbReference>
<accession>A0A7I4F7P1</accession>
<evidence type="ECO:0000256" key="5">
    <source>
        <dbReference type="SAM" id="MobiDB-lite"/>
    </source>
</evidence>
<dbReference type="CDD" id="cd10017">
    <property type="entry name" value="B3_DNA"/>
    <property type="match status" value="2"/>
</dbReference>
<feature type="region of interest" description="Disordered" evidence="5">
    <location>
        <begin position="285"/>
        <end position="355"/>
    </location>
</feature>
<sequence>MEKATSYNLQQREDAGLWKELLRTARQGTTNKSFFVVDVVGSCLHTAMFCKLELPTVFLDHHIKSLKEKLTLQGPDGHRWPAMLGMTLDSKTCIMQGWQEVAADYNLEVKDQVVFFLLNDSHFMIQVFDDENNVKLRVLPSTDREAQSNGDFSKARSKQLTRELAEKAKTDVRASAQEEDSADLPLLRHSTVDGNEVLHIPDSSEDEEHVPSQHRNLDDGGKVNAVSPIATSVLKIRPEKNHTRCNSEVTKVDAEDRTGTTPEDMDLQILVPLREPAEMELRKNLRRISGVDDDDDNDNDVQNERNSSIIENLTGNQATRRSIPVSSEPSSSELVITRSRSRKLQRKTGGYKDDNDLYTSSTVRKLGCEEQVFNGEKADSGCNREKRLTQRRSLGMKKMLEMPPVRAVKEPSSNLDLGTSEVMLQENVESRVIHPAAPRTLRELRRKTLAKSRNNGKVSEDSGEKKAANVDPPEDVVKPVYKRPKPMKIGGMAPPKEPPILYISKRRPVTDKERQQALITAQEFANMSKNKHYVMQLKKTQVYCGFHLKVPKEMVDALQLPLKTMELMLCDSTGRKWLVEWMGAHPKHPGINSKGWTRFVLEHHLEEGDCCVFDLPDPWVSNISVQIFPVVPLVESSENGWRDHYIFAQQGVQKEMGSPSGRSPAQNYASHAQAWANST</sequence>
<evidence type="ECO:0000256" key="1">
    <source>
        <dbReference type="ARBA" id="ARBA00023015"/>
    </source>
</evidence>
<dbReference type="AlphaFoldDB" id="A0A7I4F7P1"/>
<dbReference type="Gramene" id="Pp3c17_12880V3.6">
    <property type="protein sequence ID" value="Pp3c17_12880V3.6"/>
    <property type="gene ID" value="Pp3c17_12880"/>
</dbReference>
<reference evidence="7 8" key="1">
    <citation type="journal article" date="2008" name="Science">
        <title>The Physcomitrella genome reveals evolutionary insights into the conquest of land by plants.</title>
        <authorList>
            <person name="Rensing S."/>
            <person name="Lang D."/>
            <person name="Zimmer A."/>
            <person name="Terry A."/>
            <person name="Salamov A."/>
            <person name="Shapiro H."/>
            <person name="Nishiyama T."/>
            <person name="Perroud P.-F."/>
            <person name="Lindquist E."/>
            <person name="Kamisugi Y."/>
            <person name="Tanahashi T."/>
            <person name="Sakakibara K."/>
            <person name="Fujita T."/>
            <person name="Oishi K."/>
            <person name="Shin-I T."/>
            <person name="Kuroki Y."/>
            <person name="Toyoda A."/>
            <person name="Suzuki Y."/>
            <person name="Hashimoto A."/>
            <person name="Yamaguchi K."/>
            <person name="Sugano A."/>
            <person name="Kohara Y."/>
            <person name="Fujiyama A."/>
            <person name="Anterola A."/>
            <person name="Aoki S."/>
            <person name="Ashton N."/>
            <person name="Barbazuk W.B."/>
            <person name="Barker E."/>
            <person name="Bennetzen J."/>
            <person name="Bezanilla M."/>
            <person name="Blankenship R."/>
            <person name="Cho S.H."/>
            <person name="Dutcher S."/>
            <person name="Estelle M."/>
            <person name="Fawcett J.A."/>
            <person name="Gundlach H."/>
            <person name="Hanada K."/>
            <person name="Heyl A."/>
            <person name="Hicks K.A."/>
            <person name="Hugh J."/>
            <person name="Lohr M."/>
            <person name="Mayer K."/>
            <person name="Melkozernov A."/>
            <person name="Murata T."/>
            <person name="Nelson D."/>
            <person name="Pils B."/>
            <person name="Prigge M."/>
            <person name="Reiss B."/>
            <person name="Renner T."/>
            <person name="Rombauts S."/>
            <person name="Rushton P."/>
            <person name="Sanderfoot A."/>
            <person name="Schween G."/>
            <person name="Shiu S.-H."/>
            <person name="Stueber K."/>
            <person name="Theodoulou F.L."/>
            <person name="Tu H."/>
            <person name="Van de Peer Y."/>
            <person name="Verrier P.J."/>
            <person name="Waters E."/>
            <person name="Wood A."/>
            <person name="Yang L."/>
            <person name="Cove D."/>
            <person name="Cuming A."/>
            <person name="Hasebe M."/>
            <person name="Lucas S."/>
            <person name="Mishler D.B."/>
            <person name="Reski R."/>
            <person name="Grigoriev I."/>
            <person name="Quatrano R.S."/>
            <person name="Boore J.L."/>
        </authorList>
    </citation>
    <scope>NUCLEOTIDE SEQUENCE [LARGE SCALE GENOMIC DNA]</scope>
    <source>
        <strain evidence="7 8">cv. Gransden 2004</strain>
    </source>
</reference>
<dbReference type="PROSITE" id="PS50863">
    <property type="entry name" value="B3"/>
    <property type="match status" value="2"/>
</dbReference>
<keyword evidence="2" id="KW-0238">DNA-binding</keyword>
<feature type="region of interest" description="Disordered" evidence="5">
    <location>
        <begin position="188"/>
        <end position="224"/>
    </location>
</feature>
<evidence type="ECO:0000256" key="3">
    <source>
        <dbReference type="ARBA" id="ARBA00023163"/>
    </source>
</evidence>
<dbReference type="Proteomes" id="UP000006727">
    <property type="component" value="Chromosome 17"/>
</dbReference>
<dbReference type="InterPro" id="IPR044837">
    <property type="entry name" value="REM16-like"/>
</dbReference>
<gene>
    <name evidence="7" type="primary">LOC112294814</name>
</gene>
<reference evidence="7 8" key="2">
    <citation type="journal article" date="2018" name="Plant J.">
        <title>The Physcomitrella patens chromosome-scale assembly reveals moss genome structure and evolution.</title>
        <authorList>
            <person name="Lang D."/>
            <person name="Ullrich K.K."/>
            <person name="Murat F."/>
            <person name="Fuchs J."/>
            <person name="Jenkins J."/>
            <person name="Haas F.B."/>
            <person name="Piednoel M."/>
            <person name="Gundlach H."/>
            <person name="Van Bel M."/>
            <person name="Meyberg R."/>
            <person name="Vives C."/>
            <person name="Morata J."/>
            <person name="Symeonidi A."/>
            <person name="Hiss M."/>
            <person name="Muchero W."/>
            <person name="Kamisugi Y."/>
            <person name="Saleh O."/>
            <person name="Blanc G."/>
            <person name="Decker E.L."/>
            <person name="van Gessel N."/>
            <person name="Grimwood J."/>
            <person name="Hayes R.D."/>
            <person name="Graham S.W."/>
            <person name="Gunter L.E."/>
            <person name="McDaniel S.F."/>
            <person name="Hoernstein S.N.W."/>
            <person name="Larsson A."/>
            <person name="Li F.W."/>
            <person name="Perroud P.F."/>
            <person name="Phillips J."/>
            <person name="Ranjan P."/>
            <person name="Rokshar D.S."/>
            <person name="Rothfels C.J."/>
            <person name="Schneider L."/>
            <person name="Shu S."/>
            <person name="Stevenson D.W."/>
            <person name="Thummler F."/>
            <person name="Tillich M."/>
            <person name="Villarreal Aguilar J.C."/>
            <person name="Widiez T."/>
            <person name="Wong G.K."/>
            <person name="Wymore A."/>
            <person name="Zhang Y."/>
            <person name="Zimmer A.D."/>
            <person name="Quatrano R.S."/>
            <person name="Mayer K.F.X."/>
            <person name="Goodstein D."/>
            <person name="Casacuberta J.M."/>
            <person name="Vandepoele K."/>
            <person name="Reski R."/>
            <person name="Cuming A.C."/>
            <person name="Tuskan G.A."/>
            <person name="Maumus F."/>
            <person name="Salse J."/>
            <person name="Schmutz J."/>
            <person name="Rensing S.A."/>
        </authorList>
    </citation>
    <scope>NUCLEOTIDE SEQUENCE [LARGE SCALE GENOMIC DNA]</scope>
    <source>
        <strain evidence="7 8">cv. Gransden 2004</strain>
    </source>
</reference>
<evidence type="ECO:0000259" key="6">
    <source>
        <dbReference type="PROSITE" id="PS50863"/>
    </source>
</evidence>
<dbReference type="EnsemblPlants" id="Pp3c17_12880V3.7">
    <property type="protein sequence ID" value="Pp3c17_12880V3.7"/>
    <property type="gene ID" value="Pp3c17_12880"/>
</dbReference>
<reference evidence="7" key="3">
    <citation type="submission" date="2020-12" db="UniProtKB">
        <authorList>
            <consortium name="EnsemblPlants"/>
        </authorList>
    </citation>
    <scope>IDENTIFICATION</scope>
</reference>
<feature type="compositionally biased region" description="Polar residues" evidence="5">
    <location>
        <begin position="660"/>
        <end position="679"/>
    </location>
</feature>
<dbReference type="SUPFAM" id="SSF101936">
    <property type="entry name" value="DNA-binding pseudobarrel domain"/>
    <property type="match status" value="2"/>
</dbReference>
<dbReference type="EMBL" id="ABEU02000017">
    <property type="status" value="NOT_ANNOTATED_CDS"/>
    <property type="molecule type" value="Genomic_DNA"/>
</dbReference>
<dbReference type="InterPro" id="IPR015300">
    <property type="entry name" value="DNA-bd_pseudobarrel_sf"/>
</dbReference>
<dbReference type="RefSeq" id="XP_024401455.1">
    <property type="nucleotide sequence ID" value="XM_024545687.2"/>
</dbReference>
<name>A0A7I4F7P1_PHYPA</name>
<dbReference type="EnsemblPlants" id="Pp3c17_12880V3.6">
    <property type="protein sequence ID" value="Pp3c17_12880V3.6"/>
    <property type="gene ID" value="Pp3c17_12880"/>
</dbReference>
<evidence type="ECO:0000256" key="4">
    <source>
        <dbReference type="ARBA" id="ARBA00023242"/>
    </source>
</evidence>
<feature type="compositionally biased region" description="Polar residues" evidence="5">
    <location>
        <begin position="304"/>
        <end position="319"/>
    </location>
</feature>
<dbReference type="Pfam" id="PF02362">
    <property type="entry name" value="B3"/>
    <property type="match status" value="2"/>
</dbReference>
<feature type="compositionally biased region" description="Low complexity" evidence="5">
    <location>
        <begin position="320"/>
        <end position="336"/>
    </location>
</feature>
<keyword evidence="4" id="KW-0539">Nucleus</keyword>
<feature type="region of interest" description="Disordered" evidence="5">
    <location>
        <begin position="447"/>
        <end position="480"/>
    </location>
</feature>
<evidence type="ECO:0000313" key="7">
    <source>
        <dbReference type="EnsemblPlants" id="Pp3c17_12880V3.6"/>
    </source>
</evidence>
<dbReference type="GeneID" id="112294814"/>
<dbReference type="KEGG" id="ppp:112294814"/>
<evidence type="ECO:0000256" key="2">
    <source>
        <dbReference type="ARBA" id="ARBA00023125"/>
    </source>
</evidence>
<keyword evidence="1" id="KW-0805">Transcription regulation</keyword>
<feature type="compositionally biased region" description="Basic and acidic residues" evidence="5">
    <location>
        <begin position="209"/>
        <end position="221"/>
    </location>
</feature>
<dbReference type="PANTHER" id="PTHR31391">
    <property type="entry name" value="B3 DOMAIN-CONTAINING PROTEIN OS11G0197600-RELATED"/>
    <property type="match status" value="1"/>
</dbReference>
<feature type="domain" description="TF-B3" evidence="6">
    <location>
        <begin position="533"/>
        <end position="631"/>
    </location>
</feature>
<keyword evidence="3" id="KW-0804">Transcription</keyword>
<feature type="compositionally biased region" description="Basic and acidic residues" evidence="5">
    <location>
        <begin position="458"/>
        <end position="468"/>
    </location>
</feature>
<feature type="compositionally biased region" description="Acidic residues" evidence="5">
    <location>
        <begin position="291"/>
        <end position="301"/>
    </location>
</feature>
<dbReference type="GO" id="GO:0003677">
    <property type="term" value="F:DNA binding"/>
    <property type="evidence" value="ECO:0007669"/>
    <property type="project" value="UniProtKB-KW"/>
</dbReference>
<proteinExistence type="predicted"/>
<dbReference type="RefSeq" id="XP_024401456.1">
    <property type="nucleotide sequence ID" value="XM_024545688.2"/>
</dbReference>